<sequence length="104" mass="12405">MTLYENIETKYYTFYISSEEGSGTILRMIGILSRKSIDWLDWRLQRNIESEFQNIMIVLKTEEPDKILNLFRSIPEIKDVFYFESNLRSESFFEKDDTSVVSVL</sequence>
<evidence type="ECO:0000313" key="1">
    <source>
        <dbReference type="EMBL" id="EKO17039.1"/>
    </source>
</evidence>
<reference evidence="1 2" key="1">
    <citation type="submission" date="2012-10" db="EMBL/GenBank/DDBJ databases">
        <authorList>
            <person name="Harkins D.M."/>
            <person name="Durkin A.S."/>
            <person name="Brinkac L.M."/>
            <person name="Selengut J.D."/>
            <person name="Sanka R."/>
            <person name="DePew J."/>
            <person name="Purushe J."/>
            <person name="Peacock S.J."/>
            <person name="Thaipadungpanit J."/>
            <person name="Wuthiekanun V.W."/>
            <person name="Day N.P."/>
            <person name="Vinetz J.M."/>
            <person name="Sutton G.G."/>
            <person name="Nelson W.C."/>
            <person name="Fouts D.E."/>
        </authorList>
    </citation>
    <scope>NUCLEOTIDE SEQUENCE [LARGE SCALE GENOMIC DNA]</scope>
    <source>
        <strain evidence="1 2">H1</strain>
    </source>
</reference>
<dbReference type="Proteomes" id="UP000006253">
    <property type="component" value="Unassembled WGS sequence"/>
</dbReference>
<protein>
    <recommendedName>
        <fullName evidence="3">ACT domain protein</fullName>
    </recommendedName>
</protein>
<evidence type="ECO:0008006" key="3">
    <source>
        <dbReference type="Google" id="ProtNLM"/>
    </source>
</evidence>
<gene>
    <name evidence="1" type="ORF">LEP1GSC081_3995</name>
</gene>
<organism evidence="1 2">
    <name type="scientific">Leptospira kirschneri str. H1</name>
    <dbReference type="NCBI Taxonomy" id="1049966"/>
    <lineage>
        <taxon>Bacteria</taxon>
        <taxon>Pseudomonadati</taxon>
        <taxon>Spirochaetota</taxon>
        <taxon>Spirochaetia</taxon>
        <taxon>Leptospirales</taxon>
        <taxon>Leptospiraceae</taxon>
        <taxon>Leptospira</taxon>
    </lineage>
</organism>
<proteinExistence type="predicted"/>
<dbReference type="AlphaFoldDB" id="A0A0E2B6S2"/>
<name>A0A0E2B6S2_9LEPT</name>
<dbReference type="RefSeq" id="WP_004764559.1">
    <property type="nucleotide sequence ID" value="NZ_AHMY02000016.1"/>
</dbReference>
<accession>A0A0E2B6S2</accession>
<evidence type="ECO:0000313" key="2">
    <source>
        <dbReference type="Proteomes" id="UP000006253"/>
    </source>
</evidence>
<dbReference type="EMBL" id="AHMY02000016">
    <property type="protein sequence ID" value="EKO17039.1"/>
    <property type="molecule type" value="Genomic_DNA"/>
</dbReference>
<comment type="caution">
    <text evidence="1">The sequence shown here is derived from an EMBL/GenBank/DDBJ whole genome shotgun (WGS) entry which is preliminary data.</text>
</comment>